<evidence type="ECO:0000259" key="10">
    <source>
        <dbReference type="Pfam" id="PF00361"/>
    </source>
</evidence>
<keyword evidence="12" id="KW-1185">Reference proteome</keyword>
<evidence type="ECO:0000256" key="4">
    <source>
        <dbReference type="ARBA" id="ARBA00022475"/>
    </source>
</evidence>
<feature type="transmembrane region" description="Helical" evidence="9">
    <location>
        <begin position="299"/>
        <end position="317"/>
    </location>
</feature>
<feature type="transmembrane region" description="Helical" evidence="9">
    <location>
        <begin position="402"/>
        <end position="426"/>
    </location>
</feature>
<evidence type="ECO:0000256" key="5">
    <source>
        <dbReference type="ARBA" id="ARBA00022692"/>
    </source>
</evidence>
<feature type="transmembrane region" description="Helical" evidence="9">
    <location>
        <begin position="72"/>
        <end position="96"/>
    </location>
</feature>
<dbReference type="AlphaFoldDB" id="A0A1A5Y9S1"/>
<evidence type="ECO:0000313" key="11">
    <source>
        <dbReference type="EMBL" id="OBR62332.1"/>
    </source>
</evidence>
<feature type="transmembrane region" description="Helical" evidence="9">
    <location>
        <begin position="269"/>
        <end position="292"/>
    </location>
</feature>
<dbReference type="OrthoDB" id="9811718at2"/>
<dbReference type="InterPro" id="IPR003918">
    <property type="entry name" value="NADH_UbQ_OxRdtase"/>
</dbReference>
<dbReference type="Proteomes" id="UP000092024">
    <property type="component" value="Unassembled WGS sequence"/>
</dbReference>
<protein>
    <submittedName>
        <fullName evidence="11">Na+/H+ antiporter subunit D</fullName>
    </submittedName>
</protein>
<dbReference type="Pfam" id="PF00361">
    <property type="entry name" value="Proton_antipo_M"/>
    <property type="match status" value="1"/>
</dbReference>
<feature type="transmembrane region" description="Helical" evidence="9">
    <location>
        <begin position="337"/>
        <end position="355"/>
    </location>
</feature>
<keyword evidence="6 9" id="KW-1133">Transmembrane helix</keyword>
<feature type="transmembrane region" description="Helical" evidence="9">
    <location>
        <begin position="367"/>
        <end position="390"/>
    </location>
</feature>
<keyword evidence="3" id="KW-0813">Transport</keyword>
<keyword evidence="3" id="KW-0050">Antiport</keyword>
<dbReference type="GO" id="GO:0015297">
    <property type="term" value="F:antiporter activity"/>
    <property type="evidence" value="ECO:0007669"/>
    <property type="project" value="UniProtKB-KW"/>
</dbReference>
<feature type="transmembrane region" description="Helical" evidence="9">
    <location>
        <begin position="208"/>
        <end position="228"/>
    </location>
</feature>
<evidence type="ECO:0000256" key="1">
    <source>
        <dbReference type="ARBA" id="ARBA00004651"/>
    </source>
</evidence>
<dbReference type="InterPro" id="IPR001750">
    <property type="entry name" value="ND/Mrp_TM"/>
</dbReference>
<dbReference type="PANTHER" id="PTHR42703:SF1">
    <property type="entry name" value="NA(+)_H(+) ANTIPORTER SUBUNIT D1"/>
    <property type="match status" value="1"/>
</dbReference>
<feature type="transmembrane region" description="Helical" evidence="9">
    <location>
        <begin position="31"/>
        <end position="52"/>
    </location>
</feature>
<name>A0A1A5Y9S1_9BACL</name>
<evidence type="ECO:0000256" key="6">
    <source>
        <dbReference type="ARBA" id="ARBA00022989"/>
    </source>
</evidence>
<comment type="subcellular location">
    <subcellularLocation>
        <location evidence="1">Cell membrane</location>
        <topology evidence="1">Multi-pass membrane protein</topology>
    </subcellularLocation>
    <subcellularLocation>
        <location evidence="8">Membrane</location>
        <topology evidence="8">Multi-pass membrane protein</topology>
    </subcellularLocation>
</comment>
<reference evidence="11 12" key="1">
    <citation type="submission" date="2016-05" db="EMBL/GenBank/DDBJ databases">
        <title>Paenibacillus oryzae. sp. nov., isolated from the rice root.</title>
        <authorList>
            <person name="Zhang J."/>
            <person name="Zhang X."/>
        </authorList>
    </citation>
    <scope>NUCLEOTIDE SEQUENCE [LARGE SCALE GENOMIC DNA]</scope>
    <source>
        <strain evidence="11 12">1DrF-4</strain>
    </source>
</reference>
<feature type="transmembrane region" description="Helical" evidence="9">
    <location>
        <begin position="108"/>
        <end position="126"/>
    </location>
</feature>
<sequence>MNNLVVLPLFIPLFLGVSLFFFRTKYRLQQWIAGLGTIATIIISFILIGQVSKSGIQVLHMGGWEAPYGIPLVADMMAAILVTVASIVTLACLIFAFHFIGEERKGHYAYPLMMILLCGVNGSFLTGDIFNLFVFFEVMLLSSYVLLSLGGGRVQLRETVKYIIINIVSSSLFVLAIGYLYSITGTLNMAHIAQRIAEQGQDGLTTTVSLLLMMVFGLKAGLFLFFWLPGSYSAPPAPIAALFAALLTKVGIYAIIRTFTLIFPHQPEITHTILLWMSALTMILGAIGAIAYWRIKQILAYNVIISVGFILFGVAVATEASLNGAIYYLVHDMIAKGLIFILGGTIVLIAGTDKLREISGLVRYRPILTWLFFISALALAGVPPLSGFIGKFMILEGGVNEGYYLMAGISLLTSLLVLYSVMKIFINSFWGETLLSEGEQKSSGRGVLIPGFMLTALVVGLGLGAEAVMPYINQAVEPLVNPQIYIDAVFS</sequence>
<comment type="similarity">
    <text evidence="2">Belongs to the CPA3 antiporters (TC 2.A.63) subunit D family.</text>
</comment>
<evidence type="ECO:0000256" key="3">
    <source>
        <dbReference type="ARBA" id="ARBA00022449"/>
    </source>
</evidence>
<feature type="transmembrane region" description="Helical" evidence="9">
    <location>
        <begin position="132"/>
        <end position="150"/>
    </location>
</feature>
<organism evidence="11 12">
    <name type="scientific">Paenibacillus oryzae</name>
    <dbReference type="NCBI Taxonomy" id="1844972"/>
    <lineage>
        <taxon>Bacteria</taxon>
        <taxon>Bacillati</taxon>
        <taxon>Bacillota</taxon>
        <taxon>Bacilli</taxon>
        <taxon>Bacillales</taxon>
        <taxon>Paenibacillaceae</taxon>
        <taxon>Paenibacillus</taxon>
    </lineage>
</organism>
<dbReference type="GO" id="GO:0042773">
    <property type="term" value="P:ATP synthesis coupled electron transport"/>
    <property type="evidence" value="ECO:0007669"/>
    <property type="project" value="InterPro"/>
</dbReference>
<accession>A0A1A5Y9S1</accession>
<dbReference type="NCBIfam" id="NF009306">
    <property type="entry name" value="PRK12663.1"/>
    <property type="match status" value="1"/>
</dbReference>
<feature type="transmembrane region" description="Helical" evidence="9">
    <location>
        <begin position="6"/>
        <end position="24"/>
    </location>
</feature>
<dbReference type="InterPro" id="IPR050586">
    <property type="entry name" value="CPA3_Na-H_Antiporter_D"/>
</dbReference>
<dbReference type="STRING" id="1844972.A7K91_01560"/>
<evidence type="ECO:0000256" key="8">
    <source>
        <dbReference type="RuleBase" id="RU000320"/>
    </source>
</evidence>
<keyword evidence="5 8" id="KW-0812">Transmembrane</keyword>
<evidence type="ECO:0000256" key="7">
    <source>
        <dbReference type="ARBA" id="ARBA00023136"/>
    </source>
</evidence>
<dbReference type="NCBIfam" id="NF005818">
    <property type="entry name" value="PRK07691.1"/>
    <property type="match status" value="1"/>
</dbReference>
<comment type="caution">
    <text evidence="11">The sequence shown here is derived from an EMBL/GenBank/DDBJ whole genome shotgun (WGS) entry which is preliminary data.</text>
</comment>
<evidence type="ECO:0000256" key="9">
    <source>
        <dbReference type="SAM" id="Phobius"/>
    </source>
</evidence>
<dbReference type="GO" id="GO:0008137">
    <property type="term" value="F:NADH dehydrogenase (ubiquinone) activity"/>
    <property type="evidence" value="ECO:0007669"/>
    <property type="project" value="InterPro"/>
</dbReference>
<keyword evidence="4" id="KW-1003">Cell membrane</keyword>
<gene>
    <name evidence="11" type="ORF">A7K91_01560</name>
</gene>
<feature type="transmembrane region" description="Helical" evidence="9">
    <location>
        <begin position="240"/>
        <end position="263"/>
    </location>
</feature>
<feature type="domain" description="NADH:quinone oxidoreductase/Mrp antiporter transmembrane" evidence="10">
    <location>
        <begin position="128"/>
        <end position="416"/>
    </location>
</feature>
<dbReference type="PRINTS" id="PR01437">
    <property type="entry name" value="NUOXDRDTASE4"/>
</dbReference>
<dbReference type="GO" id="GO:0005886">
    <property type="term" value="C:plasma membrane"/>
    <property type="evidence" value="ECO:0007669"/>
    <property type="project" value="UniProtKB-SubCell"/>
</dbReference>
<feature type="transmembrane region" description="Helical" evidence="9">
    <location>
        <begin position="447"/>
        <end position="472"/>
    </location>
</feature>
<evidence type="ECO:0000313" key="12">
    <source>
        <dbReference type="Proteomes" id="UP000092024"/>
    </source>
</evidence>
<keyword evidence="7 9" id="KW-0472">Membrane</keyword>
<dbReference type="PANTHER" id="PTHR42703">
    <property type="entry name" value="NADH DEHYDROGENASE"/>
    <property type="match status" value="1"/>
</dbReference>
<evidence type="ECO:0000256" key="2">
    <source>
        <dbReference type="ARBA" id="ARBA00005346"/>
    </source>
</evidence>
<proteinExistence type="inferred from homology"/>
<feature type="transmembrane region" description="Helical" evidence="9">
    <location>
        <begin position="162"/>
        <end position="181"/>
    </location>
</feature>
<dbReference type="RefSeq" id="WP_068687192.1">
    <property type="nucleotide sequence ID" value="NZ_LYPA01000080.1"/>
</dbReference>
<dbReference type="EMBL" id="LYPA01000080">
    <property type="protein sequence ID" value="OBR62332.1"/>
    <property type="molecule type" value="Genomic_DNA"/>
</dbReference>